<dbReference type="OrthoDB" id="9802676at2"/>
<dbReference type="FunFam" id="3.40.140.10:FF:000005">
    <property type="entry name" value="tRNA-specific adenosine deaminase"/>
    <property type="match status" value="1"/>
</dbReference>
<dbReference type="PANTHER" id="PTHR11079:SF202">
    <property type="entry name" value="TRNA-SPECIFIC ADENOSINE DEAMINASE"/>
    <property type="match status" value="1"/>
</dbReference>
<gene>
    <name evidence="8" type="primary">tadA</name>
    <name evidence="10" type="ORF">BU251_06550</name>
</gene>
<dbReference type="HAMAP" id="MF_00972">
    <property type="entry name" value="tRNA_aden_deaminase"/>
    <property type="match status" value="1"/>
</dbReference>
<comment type="cofactor">
    <cofactor evidence="8">
        <name>Zn(2+)</name>
        <dbReference type="ChEBI" id="CHEBI:29105"/>
    </cofactor>
    <text evidence="8">Binds 1 zinc ion per subunit.</text>
</comment>
<dbReference type="Pfam" id="PF14437">
    <property type="entry name" value="MafB19-deam"/>
    <property type="match status" value="1"/>
</dbReference>
<dbReference type="CDD" id="cd01285">
    <property type="entry name" value="nucleoside_deaminase"/>
    <property type="match status" value="1"/>
</dbReference>
<dbReference type="KEGG" id="vai:BU251_06550"/>
<dbReference type="InterPro" id="IPR016193">
    <property type="entry name" value="Cytidine_deaminase-like"/>
</dbReference>
<comment type="subunit">
    <text evidence="2 8">Homodimer.</text>
</comment>
<keyword evidence="5 8" id="KW-0378">Hydrolase</keyword>
<reference evidence="10 11" key="1">
    <citation type="submission" date="2017-01" db="EMBL/GenBank/DDBJ databases">
        <title>First insights into the biology of 'candidatus Vampirococcus archaeovorus'.</title>
        <authorList>
            <person name="Kizina J."/>
            <person name="Jordan S."/>
            <person name="Stueber K."/>
            <person name="Reinhardt R."/>
            <person name="Harder J."/>
        </authorList>
    </citation>
    <scope>NUCLEOTIDE SEQUENCE [LARGE SCALE GENOMIC DNA]</scope>
    <source>
        <strain evidence="10 11">LiM</strain>
    </source>
</reference>
<feature type="binding site" evidence="8">
    <location>
        <position position="86"/>
    </location>
    <ligand>
        <name>Zn(2+)</name>
        <dbReference type="ChEBI" id="CHEBI:29105"/>
        <note>catalytic</note>
    </ligand>
</feature>
<dbReference type="Gene3D" id="3.40.140.10">
    <property type="entry name" value="Cytidine Deaminase, domain 2"/>
    <property type="match status" value="1"/>
</dbReference>
<dbReference type="InterPro" id="IPR028883">
    <property type="entry name" value="tRNA_aden_deaminase"/>
</dbReference>
<dbReference type="SUPFAM" id="SSF53927">
    <property type="entry name" value="Cytidine deaminase-like"/>
    <property type="match status" value="1"/>
</dbReference>
<evidence type="ECO:0000256" key="4">
    <source>
        <dbReference type="ARBA" id="ARBA00022723"/>
    </source>
</evidence>
<dbReference type="GO" id="GO:0002100">
    <property type="term" value="P:tRNA wobble adenosine to inosine editing"/>
    <property type="evidence" value="ECO:0007669"/>
    <property type="project" value="UniProtKB-UniRule"/>
</dbReference>
<comment type="function">
    <text evidence="8">Catalyzes the deamination of adenosine to inosine at the wobble position 34 of tRNA(Arg2).</text>
</comment>
<dbReference type="InterPro" id="IPR002125">
    <property type="entry name" value="CMP_dCMP_dom"/>
</dbReference>
<proteinExistence type="inferred from homology"/>
<dbReference type="EMBL" id="CP019384">
    <property type="protein sequence ID" value="QAT18050.1"/>
    <property type="molecule type" value="Genomic_DNA"/>
</dbReference>
<sequence length="153" mass="16939">MFSDEYFMRYALKEADKAADSEDVPVGAIVVHKNHIIGRGWNQVELLKDPTAHAEMIAVTQATNHLGAKWLKDCALYVTIEPCSMCAGALVLSRIDRVVFGASDPKTGAGGSVLNILHHAKLNHRIRVKRGVLEQECAGLLQDFFRKQRAKNN</sequence>
<dbReference type="GO" id="GO:0008270">
    <property type="term" value="F:zinc ion binding"/>
    <property type="evidence" value="ECO:0007669"/>
    <property type="project" value="UniProtKB-UniRule"/>
</dbReference>
<organism evidence="10 11">
    <name type="scientific">Velamenicoccus archaeovorus</name>
    <dbReference type="NCBI Taxonomy" id="1930593"/>
    <lineage>
        <taxon>Bacteria</taxon>
        <taxon>Pseudomonadati</taxon>
        <taxon>Candidatus Omnitrophota</taxon>
        <taxon>Candidatus Velamenicoccus</taxon>
    </lineage>
</organism>
<evidence type="ECO:0000259" key="9">
    <source>
        <dbReference type="PROSITE" id="PS51747"/>
    </source>
</evidence>
<keyword evidence="11" id="KW-1185">Reference proteome</keyword>
<dbReference type="EC" id="3.5.4.33" evidence="8"/>
<evidence type="ECO:0000313" key="11">
    <source>
        <dbReference type="Proteomes" id="UP000287243"/>
    </source>
</evidence>
<dbReference type="PROSITE" id="PS51747">
    <property type="entry name" value="CYT_DCMP_DEAMINASES_2"/>
    <property type="match status" value="1"/>
</dbReference>
<dbReference type="PROSITE" id="PS00903">
    <property type="entry name" value="CYT_DCMP_DEAMINASES_1"/>
    <property type="match status" value="1"/>
</dbReference>
<feature type="binding site" evidence="8">
    <location>
        <position position="53"/>
    </location>
    <ligand>
        <name>Zn(2+)</name>
        <dbReference type="ChEBI" id="CHEBI:29105"/>
        <note>catalytic</note>
    </ligand>
</feature>
<dbReference type="InterPro" id="IPR016192">
    <property type="entry name" value="APOBEC/CMP_deaminase_Zn-bd"/>
</dbReference>
<dbReference type="AlphaFoldDB" id="A0A410P794"/>
<dbReference type="InterPro" id="IPR058535">
    <property type="entry name" value="MafB19-deam"/>
</dbReference>
<evidence type="ECO:0000313" key="10">
    <source>
        <dbReference type="EMBL" id="QAT18050.1"/>
    </source>
</evidence>
<comment type="catalytic activity">
    <reaction evidence="7 8">
        <text>adenosine(34) in tRNA + H2O + H(+) = inosine(34) in tRNA + NH4(+)</text>
        <dbReference type="Rhea" id="RHEA:43168"/>
        <dbReference type="Rhea" id="RHEA-COMP:10373"/>
        <dbReference type="Rhea" id="RHEA-COMP:10374"/>
        <dbReference type="ChEBI" id="CHEBI:15377"/>
        <dbReference type="ChEBI" id="CHEBI:15378"/>
        <dbReference type="ChEBI" id="CHEBI:28938"/>
        <dbReference type="ChEBI" id="CHEBI:74411"/>
        <dbReference type="ChEBI" id="CHEBI:82852"/>
        <dbReference type="EC" id="3.5.4.33"/>
    </reaction>
</comment>
<dbReference type="Proteomes" id="UP000287243">
    <property type="component" value="Chromosome"/>
</dbReference>
<keyword evidence="6 8" id="KW-0862">Zinc</keyword>
<dbReference type="NCBIfam" id="NF008113">
    <property type="entry name" value="PRK10860.1"/>
    <property type="match status" value="1"/>
</dbReference>
<evidence type="ECO:0000256" key="6">
    <source>
        <dbReference type="ARBA" id="ARBA00022833"/>
    </source>
</evidence>
<comment type="similarity">
    <text evidence="1">Belongs to the cytidine and deoxycytidylate deaminase family. ADAT2 subfamily.</text>
</comment>
<feature type="domain" description="CMP/dCMP-type deaminase" evidence="9">
    <location>
        <begin position="2"/>
        <end position="114"/>
    </location>
</feature>
<evidence type="ECO:0000256" key="1">
    <source>
        <dbReference type="ARBA" id="ARBA00010669"/>
    </source>
</evidence>
<evidence type="ECO:0000256" key="5">
    <source>
        <dbReference type="ARBA" id="ARBA00022801"/>
    </source>
</evidence>
<evidence type="ECO:0000256" key="2">
    <source>
        <dbReference type="ARBA" id="ARBA00011738"/>
    </source>
</evidence>
<protein>
    <recommendedName>
        <fullName evidence="8">tRNA-specific adenosine deaminase</fullName>
        <ecNumber evidence="8">3.5.4.33</ecNumber>
    </recommendedName>
</protein>
<evidence type="ECO:0000256" key="3">
    <source>
        <dbReference type="ARBA" id="ARBA00022694"/>
    </source>
</evidence>
<feature type="active site" description="Proton donor" evidence="8">
    <location>
        <position position="55"/>
    </location>
</feature>
<keyword evidence="4 8" id="KW-0479">Metal-binding</keyword>
<dbReference type="PANTHER" id="PTHR11079">
    <property type="entry name" value="CYTOSINE DEAMINASE FAMILY MEMBER"/>
    <property type="match status" value="1"/>
</dbReference>
<accession>A0A410P794</accession>
<evidence type="ECO:0000256" key="8">
    <source>
        <dbReference type="HAMAP-Rule" id="MF_00972"/>
    </source>
</evidence>
<evidence type="ECO:0000256" key="7">
    <source>
        <dbReference type="ARBA" id="ARBA00048045"/>
    </source>
</evidence>
<name>A0A410P794_VELA1</name>
<feature type="binding site" evidence="8">
    <location>
        <position position="83"/>
    </location>
    <ligand>
        <name>Zn(2+)</name>
        <dbReference type="ChEBI" id="CHEBI:29105"/>
        <note>catalytic</note>
    </ligand>
</feature>
<keyword evidence="3 8" id="KW-0819">tRNA processing</keyword>
<dbReference type="GO" id="GO:0052717">
    <property type="term" value="F:tRNA-specific adenosine-34 deaminase activity"/>
    <property type="evidence" value="ECO:0007669"/>
    <property type="project" value="UniProtKB-UniRule"/>
</dbReference>